<comment type="similarity">
    <text evidence="1">Belongs to the Mu gp47/PBSX XkdT family.</text>
</comment>
<dbReference type="Proteomes" id="UP000680304">
    <property type="component" value="Unassembled WGS sequence"/>
</dbReference>
<dbReference type="EMBL" id="BOVJ01000067">
    <property type="protein sequence ID" value="GIQ63647.1"/>
    <property type="molecule type" value="Genomic_DNA"/>
</dbReference>
<dbReference type="InterPro" id="IPR052399">
    <property type="entry name" value="Phage_Baseplate_Assmbl_Protein"/>
</dbReference>
<protein>
    <submittedName>
        <fullName evidence="4">Phage tail protein</fullName>
    </submittedName>
</protein>
<dbReference type="PANTHER" id="PTHR37829">
    <property type="entry name" value="PHAGE-LIKE ELEMENT PBSX PROTEIN XKDT"/>
    <property type="match status" value="1"/>
</dbReference>
<dbReference type="PANTHER" id="PTHR37829:SF3">
    <property type="entry name" value="PROTEIN JAYE-RELATED"/>
    <property type="match status" value="1"/>
</dbReference>
<feature type="domain" description="Baseplate J-like C-terminal" evidence="3">
    <location>
        <begin position="268"/>
        <end position="358"/>
    </location>
</feature>
<keyword evidence="5" id="KW-1185">Reference proteome</keyword>
<dbReference type="Pfam" id="PF26078">
    <property type="entry name" value="Baseplate_J_M"/>
    <property type="match status" value="1"/>
</dbReference>
<feature type="domain" description="Baseplate J-like central" evidence="2">
    <location>
        <begin position="182"/>
        <end position="261"/>
    </location>
</feature>
<gene>
    <name evidence="4" type="ORF">PACILC2_22150</name>
</gene>
<proteinExistence type="inferred from homology"/>
<evidence type="ECO:0000259" key="2">
    <source>
        <dbReference type="Pfam" id="PF26078"/>
    </source>
</evidence>
<evidence type="ECO:0000256" key="1">
    <source>
        <dbReference type="ARBA" id="ARBA00038087"/>
    </source>
</evidence>
<dbReference type="RefSeq" id="WP_213528727.1">
    <property type="nucleotide sequence ID" value="NZ_BOVJ01000067.1"/>
</dbReference>
<evidence type="ECO:0000313" key="5">
    <source>
        <dbReference type="Proteomes" id="UP000680304"/>
    </source>
</evidence>
<sequence length="359" mass="38071">MYEAQTYDAILQRMLDRVSDDIDKRPGSVIYDALAPAAAELAQMYIELDINYNLSFADTASGEHLSRRTAEFGVNREPATKARRKGLFYGANDVPIDVPIGSRYSIEDVNYVAIGKIAAGVYELECEQAGTIGNQLFGPLLPIDYISGLALAELADIIVPGEDEESDDALRERYYKAVNEPAFGGNVADYKQRLNAINGVGGVKVFPVWNGGGTVKCTIVASDWGVPSAQLVDQVQTTVDPTVNSGQGLGTAPIGHRVTIAGVQGVTINVATTVTLSTGVTPGQVQGPIEDVISAYLLGLRQDWANQTQLVIRVALIEAAILTVPGVIDVTGTTFNGSAGNLTLGEEEIPLMGTVVVNA</sequence>
<evidence type="ECO:0000313" key="4">
    <source>
        <dbReference type="EMBL" id="GIQ63647.1"/>
    </source>
</evidence>
<comment type="caution">
    <text evidence="4">The sequence shown here is derived from an EMBL/GenBank/DDBJ whole genome shotgun (WGS) entry which is preliminary data.</text>
</comment>
<dbReference type="InterPro" id="IPR058531">
    <property type="entry name" value="Baseplate_J_M"/>
</dbReference>
<organism evidence="4 5">
    <name type="scientific">Paenibacillus cisolokensis</name>
    <dbReference type="NCBI Taxonomy" id="1658519"/>
    <lineage>
        <taxon>Bacteria</taxon>
        <taxon>Bacillati</taxon>
        <taxon>Bacillota</taxon>
        <taxon>Bacilli</taxon>
        <taxon>Bacillales</taxon>
        <taxon>Paenibacillaceae</taxon>
        <taxon>Paenibacillus</taxon>
    </lineage>
</organism>
<accession>A0ABQ4N658</accession>
<evidence type="ECO:0000259" key="3">
    <source>
        <dbReference type="Pfam" id="PF26079"/>
    </source>
</evidence>
<reference evidence="4 5" key="1">
    <citation type="submission" date="2021-04" db="EMBL/GenBank/DDBJ databases">
        <title>Draft genome sequence of Paenibacillus cisolokensis, LC2-13A.</title>
        <authorList>
            <person name="Uke A."/>
            <person name="Chhe C."/>
            <person name="Baramee S."/>
            <person name="Kosugi A."/>
        </authorList>
    </citation>
    <scope>NUCLEOTIDE SEQUENCE [LARGE SCALE GENOMIC DNA]</scope>
    <source>
        <strain evidence="4 5">LC2-13A</strain>
    </source>
</reference>
<dbReference type="Pfam" id="PF26079">
    <property type="entry name" value="Baseplate_J_C"/>
    <property type="match status" value="1"/>
</dbReference>
<dbReference type="InterPro" id="IPR058530">
    <property type="entry name" value="Baseplate_J-like_C"/>
</dbReference>
<name>A0ABQ4N658_9BACL</name>